<dbReference type="SUPFAM" id="SSF52799">
    <property type="entry name" value="(Phosphotyrosine protein) phosphatases II"/>
    <property type="match status" value="1"/>
</dbReference>
<dbReference type="EMBL" id="BX284601">
    <property type="protein sequence ID" value="CCD71725.1"/>
    <property type="molecule type" value="Genomic_DNA"/>
</dbReference>
<dbReference type="PANTHER" id="PTHR32525">
    <property type="entry name" value="PROTEIN-TYROSINE-PHOSPHATASE"/>
    <property type="match status" value="1"/>
</dbReference>
<dbReference type="InterPro" id="IPR029021">
    <property type="entry name" value="Prot-tyrosine_phosphatase-like"/>
</dbReference>
<proteinExistence type="predicted"/>
<feature type="transmembrane region" description="Helical" evidence="1">
    <location>
        <begin position="786"/>
        <end position="806"/>
    </location>
</feature>
<name>Q9BL78_CAEEL</name>
<evidence type="ECO:0000313" key="5">
    <source>
        <dbReference type="EMBL" id="CCD71725.1"/>
    </source>
</evidence>
<gene>
    <name evidence="5" type="ORF">CELE_Y48G1C.5</name>
    <name evidence="5 7" type="ORF">Y48G1C.5</name>
</gene>
<dbReference type="OrthoDB" id="5871808at2759"/>
<dbReference type="OMA" id="TEANTHS"/>
<dbReference type="AGR" id="WB:WBGene00021678"/>
<dbReference type="InterPro" id="IPR003595">
    <property type="entry name" value="Tyr_Pase_cat"/>
</dbReference>
<dbReference type="Proteomes" id="UP000001940">
    <property type="component" value="Chromosome I"/>
</dbReference>
<accession>Q9BL78</accession>
<dbReference type="PhylomeDB" id="Q9BL78"/>
<protein>
    <submittedName>
        <fullName evidence="5">Tyrosine-protein phosphatase domain-containing protein</fullName>
    </submittedName>
</protein>
<keyword evidence="1" id="KW-0472">Membrane</keyword>
<dbReference type="WormBase" id="Y48G1C.5">
    <property type="protein sequence ID" value="CE39437"/>
    <property type="gene ID" value="WBGene00021678"/>
</dbReference>
<dbReference type="PANTHER" id="PTHR32525:SF0">
    <property type="entry name" value="DOMAIN OF UNKNOWN FUNCTION WSN DOMAIN-CONTAINING PROTEIN-RELATED"/>
    <property type="match status" value="1"/>
</dbReference>
<dbReference type="FunCoup" id="Q9BL78">
    <property type="interactions" value="811"/>
</dbReference>
<feature type="chain" id="PRO_5004324215" evidence="2">
    <location>
        <begin position="21"/>
        <end position="1161"/>
    </location>
</feature>
<dbReference type="HOGENOM" id="CLU_003480_1_0_1"/>
<dbReference type="PROSITE" id="PS50055">
    <property type="entry name" value="TYR_PHOSPHATASE_PTP"/>
    <property type="match status" value="1"/>
</dbReference>
<dbReference type="PROSITE" id="PS50056">
    <property type="entry name" value="TYR_PHOSPHATASE_2"/>
    <property type="match status" value="1"/>
</dbReference>
<dbReference type="GeneID" id="171595"/>
<dbReference type="InParanoid" id="Q9BL78"/>
<dbReference type="InterPro" id="IPR003125">
    <property type="entry name" value="WSN"/>
</dbReference>
<evidence type="ECO:0000259" key="3">
    <source>
        <dbReference type="PROSITE" id="PS50055"/>
    </source>
</evidence>
<evidence type="ECO:0000313" key="7">
    <source>
        <dbReference type="WormBase" id="Y48G1C.5"/>
    </source>
</evidence>
<feature type="domain" description="Tyrosine specific protein phosphatases" evidence="4">
    <location>
        <begin position="1036"/>
        <end position="1101"/>
    </location>
</feature>
<dbReference type="RefSeq" id="NP_490668.4">
    <property type="nucleotide sequence ID" value="NM_058267.5"/>
</dbReference>
<keyword evidence="2" id="KW-0732">Signal</keyword>
<dbReference type="SMART" id="SM00194">
    <property type="entry name" value="PTPc"/>
    <property type="match status" value="1"/>
</dbReference>
<dbReference type="PaxDb" id="6239-Y48G1C.5"/>
<evidence type="ECO:0000256" key="2">
    <source>
        <dbReference type="SAM" id="SignalP"/>
    </source>
</evidence>
<feature type="signal peptide" evidence="2">
    <location>
        <begin position="1"/>
        <end position="20"/>
    </location>
</feature>
<keyword evidence="1" id="KW-0812">Transmembrane</keyword>
<keyword evidence="6" id="KW-1185">Reference proteome</keyword>
<dbReference type="SMR" id="Q9BL78"/>
<dbReference type="Pfam" id="PF02206">
    <property type="entry name" value="WSN"/>
    <property type="match status" value="1"/>
</dbReference>
<dbReference type="Gene3D" id="3.90.190.10">
    <property type="entry name" value="Protein tyrosine phosphatase superfamily"/>
    <property type="match status" value="1"/>
</dbReference>
<dbReference type="PRINTS" id="PR00700">
    <property type="entry name" value="PRTYPHPHTASE"/>
</dbReference>
<reference evidence="5 6" key="1">
    <citation type="journal article" date="1998" name="Science">
        <title>Genome sequence of the nematode C. elegans: a platform for investigating biology.</title>
        <authorList>
            <consortium name="The C. elegans sequencing consortium"/>
            <person name="Sulson J.E."/>
            <person name="Waterston R."/>
        </authorList>
    </citation>
    <scope>NUCLEOTIDE SEQUENCE [LARGE SCALE GENOMIC DNA]</scope>
    <source>
        <strain evidence="5 6">Bristol N2</strain>
    </source>
</reference>
<evidence type="ECO:0000256" key="1">
    <source>
        <dbReference type="SAM" id="Phobius"/>
    </source>
</evidence>
<dbReference type="AlphaFoldDB" id="Q9BL78"/>
<keyword evidence="1" id="KW-1133">Transmembrane helix</keyword>
<dbReference type="Bgee" id="WBGene00021678">
    <property type="expression patterns" value="Expressed in adult organism and 1 other cell type or tissue"/>
</dbReference>
<dbReference type="STRING" id="6239.Y48G1C.5.1"/>
<dbReference type="UCSC" id="Y48G1C.5">
    <property type="organism name" value="c. elegans"/>
</dbReference>
<dbReference type="GO" id="GO:0004725">
    <property type="term" value="F:protein tyrosine phosphatase activity"/>
    <property type="evidence" value="ECO:0007669"/>
    <property type="project" value="InterPro"/>
</dbReference>
<evidence type="ECO:0000259" key="4">
    <source>
        <dbReference type="PROSITE" id="PS50056"/>
    </source>
</evidence>
<dbReference type="SMART" id="SM00453">
    <property type="entry name" value="WSN"/>
    <property type="match status" value="1"/>
</dbReference>
<feature type="domain" description="Tyrosine-protein phosphatase" evidence="3">
    <location>
        <begin position="925"/>
        <end position="1121"/>
    </location>
</feature>
<dbReference type="eggNOG" id="KOG0789">
    <property type="taxonomic scope" value="Eukaryota"/>
</dbReference>
<dbReference type="InterPro" id="IPR000242">
    <property type="entry name" value="PTP_cat"/>
</dbReference>
<sequence>MRIKIIIVLIIITVNRVVNSDTFEEESSFFNVMSLDPRSKREAKDDNLITAVERLQFASRLINAMYLQQELTKGTIPSMNLTLDLFKYDFSMDQLNAIDYSSLESKLIALKELQSNIGDDVEADQFFTTVKSVVHVAHDIGDLKKWPDETNFKADMKDITDSFSSVTTLSEKLSVWSNSYTEIEAFTSFTDIPKSHSALNDLLKKSQDFLNIVENPKITLHGFKNNNSAASFFVLWPKVRDVMNFISSFKIVDINRGLRKLEEHMASIRNAFPNQESKIHLQTIESIGQSLRTKKYTVGLPNGAIDIGALNSQLATDAWARETTDHMIFLRELETIWLLGEEVRNVERLLRKDRFSTISQLFNTIERLDIQSLNVLVDEAKVIAQCAKSTLTTAPDFTNLEELSKIASNIDTELEQSKSILKSVMNQLVESKSGHAEVLTVCKDMNNSNWTTAEPCFNGVKKMTGLSLTMSRMTANATFLNPNLLKTLEKRAIEKINDSRSDIAQFLDVLSCLQSNKELDKIQKNLSDLNSFRADQKFPPIVTAVEDALISVSSLNSGLKSLALYFSKRRKFASDKTSQFPNAAEHTNSIGPAAQEIARLEDVLRERANVDIIKNHAQIVQRELAASGATLAQDDKDNLEKLVALGASLDVMFVQLDAWKSGIKKSDSTKFVDYGYVFTEAKKVDWANLGGLMGLEKSLEKLVELVKDVGNKKSLGEVQDALKSLDDGGLEFSSFQNRLDEPKKALAALDLFFSNLFKPLPTAILPPPDLGNSEKNGPPPQTHGQYVILALIVIVIICAIIAYFCLTPNGYKILDSEEKEKLYPPNQMISRVDVNETRFSNFLKTFNTQISDFVTRKRNCTSVFENVPNNLEITGDDFAQFCGLQGGNHCQCDPVSYESSKKNGQGESSHVVELDNGLKFVLMPAPQLPVDKKSSDILAIAAFWESVKLNKPSTIVMLCDFAEIDHFIGANKVNCDRYFPTELDEKLILADLTITCTKSISKPLLKTRQLLLTFGKKRTQEVTHYQYTGWPEHMGPKDAEEIRYLLKLVTDSERPVFVVCNTGGGRSAAFVLIESLFQAINTSETGEINYRSLIEQTRSKRKCAAPDPIYLAFAFYTTLTLFYPANAHDDAYVTQICRMYFDANEGLKKKSKAAVKSEKKT</sequence>
<evidence type="ECO:0000313" key="6">
    <source>
        <dbReference type="Proteomes" id="UP000001940"/>
    </source>
</evidence>
<dbReference type="KEGG" id="cel:CELE_Y48G1C.5"/>
<dbReference type="InterPro" id="IPR000387">
    <property type="entry name" value="Tyr_Pase_dom"/>
</dbReference>
<dbReference type="CDD" id="cd00047">
    <property type="entry name" value="PTPc"/>
    <property type="match status" value="1"/>
</dbReference>
<dbReference type="Pfam" id="PF00102">
    <property type="entry name" value="Y_phosphatase"/>
    <property type="match status" value="1"/>
</dbReference>
<organism evidence="5 6">
    <name type="scientific">Caenorhabditis elegans</name>
    <dbReference type="NCBI Taxonomy" id="6239"/>
    <lineage>
        <taxon>Eukaryota</taxon>
        <taxon>Metazoa</taxon>
        <taxon>Ecdysozoa</taxon>
        <taxon>Nematoda</taxon>
        <taxon>Chromadorea</taxon>
        <taxon>Rhabditida</taxon>
        <taxon>Rhabditina</taxon>
        <taxon>Rhabditomorpha</taxon>
        <taxon>Rhabditoidea</taxon>
        <taxon>Rhabditidae</taxon>
        <taxon>Peloderinae</taxon>
        <taxon>Caenorhabditis</taxon>
    </lineage>
</organism>
<dbReference type="SMART" id="SM00404">
    <property type="entry name" value="PTPc_motif"/>
    <property type="match status" value="1"/>
</dbReference>
<dbReference type="CTD" id="171595"/>